<reference evidence="4 5" key="1">
    <citation type="journal article" date="2018" name="Nat. Biotechnol.">
        <title>A standardized bacterial taxonomy based on genome phylogeny substantially revises the tree of life.</title>
        <authorList>
            <person name="Parks D.H."/>
            <person name="Chuvochina M."/>
            <person name="Waite D.W."/>
            <person name="Rinke C."/>
            <person name="Skarshewski A."/>
            <person name="Chaumeil P.A."/>
            <person name="Hugenholtz P."/>
        </authorList>
    </citation>
    <scope>NUCLEOTIDE SEQUENCE [LARGE SCALE GENOMIC DNA]</scope>
    <source>
        <strain evidence="4">UBA8707</strain>
    </source>
</reference>
<dbReference type="PROSITE" id="PS01055">
    <property type="entry name" value="DNA_LIGASE_N1"/>
    <property type="match status" value="1"/>
</dbReference>
<organism evidence="4 5">
    <name type="scientific">Thalassospira lucentensis</name>
    <dbReference type="NCBI Taxonomy" id="168935"/>
    <lineage>
        <taxon>Bacteria</taxon>
        <taxon>Pseudomonadati</taxon>
        <taxon>Pseudomonadota</taxon>
        <taxon>Alphaproteobacteria</taxon>
        <taxon>Rhodospirillales</taxon>
        <taxon>Thalassospiraceae</taxon>
        <taxon>Thalassospira</taxon>
    </lineage>
</organism>
<keyword evidence="1" id="KW-0227">DNA damage</keyword>
<feature type="domain" description="NAD-dependent DNA ligase N-terminal" evidence="3">
    <location>
        <begin position="1"/>
        <end position="123"/>
    </location>
</feature>
<dbReference type="SUPFAM" id="SSF56091">
    <property type="entry name" value="DNA ligase/mRNA capping enzyme, catalytic domain"/>
    <property type="match status" value="1"/>
</dbReference>
<dbReference type="Gene3D" id="3.30.470.30">
    <property type="entry name" value="DNA ligase/mRNA capping enzyme"/>
    <property type="match status" value="1"/>
</dbReference>
<evidence type="ECO:0000259" key="3">
    <source>
        <dbReference type="SMART" id="SM00532"/>
    </source>
</evidence>
<keyword evidence="4" id="KW-0436">Ligase</keyword>
<feature type="non-terminal residue" evidence="4">
    <location>
        <position position="123"/>
    </location>
</feature>
<dbReference type="EMBL" id="DOOG01000026">
    <property type="protein sequence ID" value="HBU96792.1"/>
    <property type="molecule type" value="Genomic_DNA"/>
</dbReference>
<dbReference type="AlphaFoldDB" id="A0A358HP82"/>
<dbReference type="Pfam" id="PF01653">
    <property type="entry name" value="DNA_ligase_aden"/>
    <property type="match status" value="1"/>
</dbReference>
<dbReference type="InterPro" id="IPR013840">
    <property type="entry name" value="DNAligase_N"/>
</dbReference>
<sequence>EVVGEPKIDGLSLSLRYENRQLVTAATRGDGSEGEDVTANVAHIGDIPQTLPDDAPDVVEIRGEVYMARSAFQKLNDVQAAANAKTFANPRNAAAGSLRQLDPTISAKRPLRFFAYSFGELSE</sequence>
<comment type="caution">
    <text evidence="4">The sequence shown here is derived from an EMBL/GenBank/DDBJ whole genome shotgun (WGS) entry which is preliminary data.</text>
</comment>
<dbReference type="GO" id="GO:0003911">
    <property type="term" value="F:DNA ligase (NAD+) activity"/>
    <property type="evidence" value="ECO:0007669"/>
    <property type="project" value="InterPro"/>
</dbReference>
<protein>
    <submittedName>
        <fullName evidence="4">DNA ligase (NAD(+)) LigA</fullName>
    </submittedName>
</protein>
<evidence type="ECO:0000256" key="2">
    <source>
        <dbReference type="ARBA" id="ARBA00023204"/>
    </source>
</evidence>
<dbReference type="GO" id="GO:0006281">
    <property type="term" value="P:DNA repair"/>
    <property type="evidence" value="ECO:0007669"/>
    <property type="project" value="UniProtKB-KW"/>
</dbReference>
<dbReference type="InterPro" id="IPR018239">
    <property type="entry name" value="DNA_ligase_AS"/>
</dbReference>
<feature type="non-terminal residue" evidence="4">
    <location>
        <position position="1"/>
    </location>
</feature>
<evidence type="ECO:0000256" key="1">
    <source>
        <dbReference type="ARBA" id="ARBA00022763"/>
    </source>
</evidence>
<gene>
    <name evidence="4" type="ORF">DEF21_02645</name>
</gene>
<dbReference type="Proteomes" id="UP000264753">
    <property type="component" value="Unassembled WGS sequence"/>
</dbReference>
<name>A0A358HP82_9PROT</name>
<keyword evidence="2" id="KW-0234">DNA repair</keyword>
<proteinExistence type="predicted"/>
<accession>A0A358HP82</accession>
<evidence type="ECO:0000313" key="4">
    <source>
        <dbReference type="EMBL" id="HBU96792.1"/>
    </source>
</evidence>
<evidence type="ECO:0000313" key="5">
    <source>
        <dbReference type="Proteomes" id="UP000264753"/>
    </source>
</evidence>
<dbReference type="InterPro" id="IPR013839">
    <property type="entry name" value="DNAligase_adenylation"/>
</dbReference>
<dbReference type="SMART" id="SM00532">
    <property type="entry name" value="LIGANc"/>
    <property type="match status" value="1"/>
</dbReference>